<feature type="disulfide bond" evidence="16">
    <location>
        <begin position="49"/>
        <end position="127"/>
    </location>
</feature>
<dbReference type="GO" id="GO:0020037">
    <property type="term" value="F:heme binding"/>
    <property type="evidence" value="ECO:0007669"/>
    <property type="project" value="UniProtKB-UniRule"/>
</dbReference>
<keyword evidence="7 17" id="KW-0560">Oxidoreductase</keyword>
<comment type="similarity">
    <text evidence="2">Belongs to the peroxidase family. Ascorbate peroxidase subfamily.</text>
</comment>
<keyword evidence="20" id="KW-1185">Reference proteome</keyword>
<feature type="binding site" evidence="14">
    <location>
        <position position="84"/>
    </location>
    <ligand>
        <name>Ca(2+)</name>
        <dbReference type="ChEBI" id="CHEBI:29108"/>
        <label>1</label>
    </ligand>
</feature>
<feature type="disulfide bond" evidence="16">
    <location>
        <begin position="212"/>
        <end position="245"/>
    </location>
</feature>
<organism evidence="19 20">
    <name type="scientific">Heracleum sosnowskyi</name>
    <dbReference type="NCBI Taxonomy" id="360622"/>
    <lineage>
        <taxon>Eukaryota</taxon>
        <taxon>Viridiplantae</taxon>
        <taxon>Streptophyta</taxon>
        <taxon>Embryophyta</taxon>
        <taxon>Tracheophyta</taxon>
        <taxon>Spermatophyta</taxon>
        <taxon>Magnoliopsida</taxon>
        <taxon>eudicotyledons</taxon>
        <taxon>Gunneridae</taxon>
        <taxon>Pentapetalae</taxon>
        <taxon>asterids</taxon>
        <taxon>campanulids</taxon>
        <taxon>Apiales</taxon>
        <taxon>Apiaceae</taxon>
        <taxon>Apioideae</taxon>
        <taxon>apioid superclade</taxon>
        <taxon>Tordylieae</taxon>
        <taxon>Tordyliinae</taxon>
        <taxon>Heracleum</taxon>
    </lineage>
</organism>
<dbReference type="PANTHER" id="PTHR31388">
    <property type="entry name" value="PEROXIDASE 72-RELATED"/>
    <property type="match status" value="1"/>
</dbReference>
<dbReference type="InterPro" id="IPR000823">
    <property type="entry name" value="Peroxidase_pln"/>
</dbReference>
<feature type="domain" description="Plant heme peroxidase family profile" evidence="18">
    <location>
        <begin position="39"/>
        <end position="338"/>
    </location>
</feature>
<evidence type="ECO:0000256" key="15">
    <source>
        <dbReference type="PIRSR" id="PIRSR600823-4"/>
    </source>
</evidence>
<dbReference type="Pfam" id="PF00141">
    <property type="entry name" value="peroxidase"/>
    <property type="match status" value="1"/>
</dbReference>
<dbReference type="PRINTS" id="PR00458">
    <property type="entry name" value="PEROXIDASE"/>
</dbReference>
<dbReference type="PANTHER" id="PTHR31388:SF28">
    <property type="entry name" value="PEROXIDASE 40"/>
    <property type="match status" value="1"/>
</dbReference>
<feature type="site" description="Transition state stabilizer" evidence="15">
    <location>
        <position position="76"/>
    </location>
</feature>
<evidence type="ECO:0000256" key="16">
    <source>
        <dbReference type="PIRSR" id="PIRSR600823-5"/>
    </source>
</evidence>
<dbReference type="EC" id="1.11.1.7" evidence="17"/>
<keyword evidence="5 14" id="KW-0479">Metal-binding</keyword>
<keyword evidence="17" id="KW-0732">Signal</keyword>
<dbReference type="Gene3D" id="1.10.520.10">
    <property type="match status" value="1"/>
</dbReference>
<evidence type="ECO:0000256" key="8">
    <source>
        <dbReference type="ARBA" id="ARBA00023004"/>
    </source>
</evidence>
<dbReference type="SUPFAM" id="SSF48113">
    <property type="entry name" value="Heme-dependent peroxidases"/>
    <property type="match status" value="1"/>
</dbReference>
<evidence type="ECO:0000256" key="7">
    <source>
        <dbReference type="ARBA" id="ARBA00023002"/>
    </source>
</evidence>
<dbReference type="InterPro" id="IPR033905">
    <property type="entry name" value="Secretory_peroxidase"/>
</dbReference>
<dbReference type="FunFam" id="1.10.520.10:FF:000009">
    <property type="entry name" value="Peroxidase"/>
    <property type="match status" value="1"/>
</dbReference>
<dbReference type="InterPro" id="IPR002016">
    <property type="entry name" value="Haem_peroxidase"/>
</dbReference>
<comment type="caution">
    <text evidence="19">The sequence shown here is derived from an EMBL/GenBank/DDBJ whole genome shotgun (WGS) entry which is preliminary data.</text>
</comment>
<keyword evidence="4 17" id="KW-0349">Heme</keyword>
<evidence type="ECO:0000259" key="18">
    <source>
        <dbReference type="PROSITE" id="PS50873"/>
    </source>
</evidence>
<evidence type="ECO:0000256" key="3">
    <source>
        <dbReference type="ARBA" id="ARBA00022559"/>
    </source>
</evidence>
<dbReference type="PRINTS" id="PR00461">
    <property type="entry name" value="PLPEROXIDASE"/>
</dbReference>
<sequence length="338" mass="36293">MAMHWSRYTLIILINLALAFATRNLTSNEACVGDGVTITLSFGVYKDSCPEAEAIVYSWVNKAMADDPRMAASLLRLHFHDCIGCDASVLLDDTPNFVGEKTAAPNANSLRGFELIDAIKSDIESLCPGVVSCADILTIAARDSVVLSGGPGWQVETGRMDSLTASKTAANNDIPGPNSDVQTLVSKFQAAGLELNDMVTLSGAHTMGKARCTTFISRLNGTTDSSGANGPDVNLDFISSLQQLCLASDANAALAQLDLVTPSTFDNQYYVNLISGEGLLTSDQVLVTGDEQTDELVRLYADDQDIFFEEFRRSMIRMGRLQAAGNIGEIRKNCRAVN</sequence>
<feature type="binding site" description="axial binding residue" evidence="14">
    <location>
        <position position="205"/>
    </location>
    <ligand>
        <name>heme b</name>
        <dbReference type="ChEBI" id="CHEBI:60344"/>
    </ligand>
    <ligandPart>
        <name>Fe</name>
        <dbReference type="ChEBI" id="CHEBI:18248"/>
    </ligandPart>
</feature>
<feature type="binding site" evidence="14">
    <location>
        <position position="81"/>
    </location>
    <ligand>
        <name>Ca(2+)</name>
        <dbReference type="ChEBI" id="CHEBI:29108"/>
        <label>1</label>
    </ligand>
</feature>
<evidence type="ECO:0000256" key="1">
    <source>
        <dbReference type="ARBA" id="ARBA00000189"/>
    </source>
</evidence>
<comment type="catalytic activity">
    <reaction evidence="1 17">
        <text>2 a phenolic donor + H2O2 = 2 a phenolic radical donor + 2 H2O</text>
        <dbReference type="Rhea" id="RHEA:56136"/>
        <dbReference type="ChEBI" id="CHEBI:15377"/>
        <dbReference type="ChEBI" id="CHEBI:16240"/>
        <dbReference type="ChEBI" id="CHEBI:139520"/>
        <dbReference type="ChEBI" id="CHEBI:139521"/>
        <dbReference type="EC" id="1.11.1.7"/>
    </reaction>
</comment>
<evidence type="ECO:0000256" key="5">
    <source>
        <dbReference type="ARBA" id="ARBA00022723"/>
    </source>
</evidence>
<dbReference type="GO" id="GO:0006979">
    <property type="term" value="P:response to oxidative stress"/>
    <property type="evidence" value="ECO:0007669"/>
    <property type="project" value="UniProtKB-UniRule"/>
</dbReference>
<keyword evidence="9 16" id="KW-1015">Disulfide bond</keyword>
<evidence type="ECO:0000256" key="2">
    <source>
        <dbReference type="ARBA" id="ARBA00006873"/>
    </source>
</evidence>
<feature type="binding site" evidence="14">
    <location>
        <position position="266"/>
    </location>
    <ligand>
        <name>Ca(2+)</name>
        <dbReference type="ChEBI" id="CHEBI:29108"/>
        <label>2</label>
    </ligand>
</feature>
<evidence type="ECO:0000256" key="17">
    <source>
        <dbReference type="RuleBase" id="RU362060"/>
    </source>
</evidence>
<dbReference type="PROSITE" id="PS00435">
    <property type="entry name" value="PEROXIDASE_1"/>
    <property type="match status" value="1"/>
</dbReference>
<feature type="chain" id="PRO_5041767379" description="Peroxidase" evidence="17">
    <location>
        <begin position="22"/>
        <end position="338"/>
    </location>
</feature>
<dbReference type="Proteomes" id="UP001237642">
    <property type="component" value="Unassembled WGS sequence"/>
</dbReference>
<dbReference type="Gene3D" id="1.10.420.10">
    <property type="entry name" value="Peroxidase, domain 2"/>
    <property type="match status" value="1"/>
</dbReference>
<feature type="active site" description="Proton acceptor" evidence="12">
    <location>
        <position position="80"/>
    </location>
</feature>
<keyword evidence="8 14" id="KW-0408">Iron</keyword>
<evidence type="ECO:0000313" key="19">
    <source>
        <dbReference type="EMBL" id="KAK1387469.1"/>
    </source>
</evidence>
<dbReference type="EMBL" id="JAUIZM010000004">
    <property type="protein sequence ID" value="KAK1387469.1"/>
    <property type="molecule type" value="Genomic_DNA"/>
</dbReference>
<keyword evidence="6 14" id="KW-0106">Calcium</keyword>
<evidence type="ECO:0000256" key="4">
    <source>
        <dbReference type="ARBA" id="ARBA00022617"/>
    </source>
</evidence>
<evidence type="ECO:0000313" key="20">
    <source>
        <dbReference type="Proteomes" id="UP001237642"/>
    </source>
</evidence>
<evidence type="ECO:0000256" key="6">
    <source>
        <dbReference type="ARBA" id="ARBA00022837"/>
    </source>
</evidence>
<feature type="binding site" evidence="13">
    <location>
        <position position="175"/>
    </location>
    <ligand>
        <name>substrate</name>
    </ligand>
</feature>
<keyword evidence="3 17" id="KW-0575">Peroxidase</keyword>
<dbReference type="InterPro" id="IPR019793">
    <property type="entry name" value="Peroxidases_heam-ligand_BS"/>
</dbReference>
<protein>
    <recommendedName>
        <fullName evidence="17">Peroxidase</fullName>
        <ecNumber evidence="17">1.11.1.7</ecNumber>
    </recommendedName>
</protein>
<comment type="subcellular location">
    <subcellularLocation>
        <location evidence="17">Secreted</location>
    </subcellularLocation>
</comment>
<feature type="signal peptide" evidence="17">
    <location>
        <begin position="1"/>
        <end position="21"/>
    </location>
</feature>
<feature type="disulfide bond" evidence="16">
    <location>
        <begin position="133"/>
        <end position="334"/>
    </location>
</feature>
<reference evidence="19" key="2">
    <citation type="submission" date="2023-05" db="EMBL/GenBank/DDBJ databases">
        <authorList>
            <person name="Schelkunov M.I."/>
        </authorList>
    </citation>
    <scope>NUCLEOTIDE SEQUENCE</scope>
    <source>
        <strain evidence="19">Hsosn_3</strain>
        <tissue evidence="19">Leaf</tissue>
    </source>
</reference>
<evidence type="ECO:0000256" key="12">
    <source>
        <dbReference type="PIRSR" id="PIRSR600823-1"/>
    </source>
</evidence>
<feature type="binding site" evidence="14">
    <location>
        <position position="86"/>
    </location>
    <ligand>
        <name>Ca(2+)</name>
        <dbReference type="ChEBI" id="CHEBI:29108"/>
        <label>1</label>
    </ligand>
</feature>
<comment type="cofactor">
    <cofactor evidence="14 17">
        <name>heme b</name>
        <dbReference type="ChEBI" id="CHEBI:60344"/>
    </cofactor>
    <text evidence="14 17">Binds 1 heme b (iron(II)-protoporphyrin IX) group per subunit.</text>
</comment>
<feature type="binding site" evidence="14">
    <location>
        <position position="88"/>
    </location>
    <ligand>
        <name>Ca(2+)</name>
        <dbReference type="ChEBI" id="CHEBI:29108"/>
        <label>1</label>
    </ligand>
</feature>
<feature type="binding site" evidence="14">
    <location>
        <position position="206"/>
    </location>
    <ligand>
        <name>Ca(2+)</name>
        <dbReference type="ChEBI" id="CHEBI:29108"/>
        <label>2</label>
    </ligand>
</feature>
<feature type="binding site" evidence="14">
    <location>
        <position position="258"/>
    </location>
    <ligand>
        <name>Ca(2+)</name>
        <dbReference type="ChEBI" id="CHEBI:29108"/>
        <label>2</label>
    </ligand>
</feature>
<evidence type="ECO:0000256" key="11">
    <source>
        <dbReference type="ARBA" id="ARBA00059171"/>
    </source>
</evidence>
<evidence type="ECO:0000256" key="13">
    <source>
        <dbReference type="PIRSR" id="PIRSR600823-2"/>
    </source>
</evidence>
<dbReference type="CDD" id="cd00693">
    <property type="entry name" value="secretory_peroxidase"/>
    <property type="match status" value="1"/>
</dbReference>
<dbReference type="PROSITE" id="PS50873">
    <property type="entry name" value="PEROXIDASE_4"/>
    <property type="match status" value="1"/>
</dbReference>
<dbReference type="PROSITE" id="PS00436">
    <property type="entry name" value="PEROXIDASE_2"/>
    <property type="match status" value="1"/>
</dbReference>
<keyword evidence="10" id="KW-0325">Glycoprotein</keyword>
<gene>
    <name evidence="19" type="ORF">POM88_015647</name>
</gene>
<reference evidence="19" key="1">
    <citation type="submission" date="2023-02" db="EMBL/GenBank/DDBJ databases">
        <title>Genome of toxic invasive species Heracleum sosnowskyi carries increased number of genes despite the absence of recent whole-genome duplications.</title>
        <authorList>
            <person name="Schelkunov M."/>
            <person name="Shtratnikova V."/>
            <person name="Makarenko M."/>
            <person name="Klepikova A."/>
            <person name="Omelchenko D."/>
            <person name="Novikova G."/>
            <person name="Obukhova E."/>
            <person name="Bogdanov V."/>
            <person name="Penin A."/>
            <person name="Logacheva M."/>
        </authorList>
    </citation>
    <scope>NUCLEOTIDE SEQUENCE</scope>
    <source>
        <strain evidence="19">Hsosn_3</strain>
        <tissue evidence="19">Leaf</tissue>
    </source>
</reference>
<name>A0AAD8MWE7_9APIA</name>
<comment type="similarity">
    <text evidence="17">Belongs to the peroxidase family. Classical plant (class III) peroxidase subfamily.</text>
</comment>
<dbReference type="GO" id="GO:0005576">
    <property type="term" value="C:extracellular region"/>
    <property type="evidence" value="ECO:0007669"/>
    <property type="project" value="UniProtKB-SubCell"/>
</dbReference>
<evidence type="ECO:0000256" key="9">
    <source>
        <dbReference type="ARBA" id="ARBA00023157"/>
    </source>
</evidence>
<dbReference type="InterPro" id="IPR019794">
    <property type="entry name" value="Peroxidases_AS"/>
</dbReference>
<dbReference type="GO" id="GO:0046872">
    <property type="term" value="F:metal ion binding"/>
    <property type="evidence" value="ECO:0007669"/>
    <property type="project" value="UniProtKB-UniRule"/>
</dbReference>
<dbReference type="FunFam" id="1.10.420.10:FF:000001">
    <property type="entry name" value="Peroxidase"/>
    <property type="match status" value="1"/>
</dbReference>
<comment type="function">
    <text evidence="11">Removal of H(2)O(2), oxidation of toxic reductants, biosynthesis and degradation of lignin, suberization, auxin catabolism, response to environmental stresses such as wounding, pathogen attack and oxidative stress. These functions might be dependent on each isozyme/isoform in each plant tissue. Involved in the synthesis of highly polymerized lignins.</text>
</comment>
<evidence type="ECO:0000256" key="14">
    <source>
        <dbReference type="PIRSR" id="PIRSR600823-3"/>
    </source>
</evidence>
<feature type="binding site" evidence="14">
    <location>
        <position position="100"/>
    </location>
    <ligand>
        <name>Ca(2+)</name>
        <dbReference type="ChEBI" id="CHEBI:29108"/>
        <label>1</label>
    </ligand>
</feature>
<dbReference type="GO" id="GO:0140825">
    <property type="term" value="F:lactoperoxidase activity"/>
    <property type="evidence" value="ECO:0007669"/>
    <property type="project" value="UniProtKB-EC"/>
</dbReference>
<dbReference type="InterPro" id="IPR010255">
    <property type="entry name" value="Haem_peroxidase_sf"/>
</dbReference>
<feature type="binding site" evidence="14">
    <location>
        <position position="261"/>
    </location>
    <ligand>
        <name>Ca(2+)</name>
        <dbReference type="ChEBI" id="CHEBI:29108"/>
        <label>2</label>
    </ligand>
</feature>
<accession>A0AAD8MWE7</accession>
<proteinExistence type="inferred from homology"/>
<dbReference type="GO" id="GO:0042744">
    <property type="term" value="P:hydrogen peroxide catabolic process"/>
    <property type="evidence" value="ECO:0007669"/>
    <property type="project" value="UniProtKB-KW"/>
</dbReference>
<keyword evidence="17" id="KW-0964">Secreted</keyword>
<dbReference type="AlphaFoldDB" id="A0AAD8MWE7"/>
<feature type="disulfide bond" evidence="16">
    <location>
        <begin position="82"/>
        <end position="85"/>
    </location>
</feature>
<keyword evidence="17" id="KW-0376">Hydrogen peroxide</keyword>
<evidence type="ECO:0000256" key="10">
    <source>
        <dbReference type="ARBA" id="ARBA00023180"/>
    </source>
</evidence>
<comment type="cofactor">
    <cofactor evidence="14 17">
        <name>Ca(2+)</name>
        <dbReference type="ChEBI" id="CHEBI:29108"/>
    </cofactor>
    <text evidence="14 17">Binds 2 calcium ions per subunit.</text>
</comment>